<protein>
    <submittedName>
        <fullName evidence="1">7749_t:CDS:1</fullName>
    </submittedName>
</protein>
<sequence>MQNQNQEYSSRSASAISFEDISEFVYNSLVSLEGTNEQYESDSSELYINFDIQLSQNNNELIKDYTTKQLKELSDRIIFLIEKGDGYSWIYKSQNLADHLNLIYWCNCRIELGKHRSKVSDINKQRDTSARLERYDCKG</sequence>
<comment type="caution">
    <text evidence="1">The sequence shown here is derived from an EMBL/GenBank/DDBJ whole genome shotgun (WGS) entry which is preliminary data.</text>
</comment>
<evidence type="ECO:0000313" key="2">
    <source>
        <dbReference type="Proteomes" id="UP000789366"/>
    </source>
</evidence>
<gene>
    <name evidence="1" type="ORF">SPELUC_LOCUS16641</name>
</gene>
<reference evidence="1" key="1">
    <citation type="submission" date="2021-06" db="EMBL/GenBank/DDBJ databases">
        <authorList>
            <person name="Kallberg Y."/>
            <person name="Tangrot J."/>
            <person name="Rosling A."/>
        </authorList>
    </citation>
    <scope>NUCLEOTIDE SEQUENCE</scope>
    <source>
        <strain evidence="1">28 12/20/2015</strain>
    </source>
</reference>
<name>A0ACA9RAK8_9GLOM</name>
<organism evidence="1 2">
    <name type="scientific">Cetraspora pellucida</name>
    <dbReference type="NCBI Taxonomy" id="1433469"/>
    <lineage>
        <taxon>Eukaryota</taxon>
        <taxon>Fungi</taxon>
        <taxon>Fungi incertae sedis</taxon>
        <taxon>Mucoromycota</taxon>
        <taxon>Glomeromycotina</taxon>
        <taxon>Glomeromycetes</taxon>
        <taxon>Diversisporales</taxon>
        <taxon>Gigasporaceae</taxon>
        <taxon>Cetraspora</taxon>
    </lineage>
</organism>
<accession>A0ACA9RAK8</accession>
<dbReference type="Proteomes" id="UP000789366">
    <property type="component" value="Unassembled WGS sequence"/>
</dbReference>
<keyword evidence="2" id="KW-1185">Reference proteome</keyword>
<dbReference type="EMBL" id="CAJVPW010063068">
    <property type="protein sequence ID" value="CAG8784225.1"/>
    <property type="molecule type" value="Genomic_DNA"/>
</dbReference>
<proteinExistence type="predicted"/>
<feature type="non-terminal residue" evidence="1">
    <location>
        <position position="139"/>
    </location>
</feature>
<evidence type="ECO:0000313" key="1">
    <source>
        <dbReference type="EMBL" id="CAG8784225.1"/>
    </source>
</evidence>